<feature type="domain" description="C2H2-type" evidence="19">
    <location>
        <begin position="170"/>
        <end position="197"/>
    </location>
</feature>
<evidence type="ECO:0000256" key="7">
    <source>
        <dbReference type="ARBA" id="ARBA00022771"/>
    </source>
</evidence>
<keyword evidence="7 17" id="KW-0863">Zinc-finger</keyword>
<dbReference type="Gene3D" id="3.30.160.60">
    <property type="entry name" value="Classic Zinc Finger"/>
    <property type="match status" value="9"/>
</dbReference>
<comment type="caution">
    <text evidence="21">The sequence shown here is derived from an EMBL/GenBank/DDBJ whole genome shotgun (WGS) entry which is preliminary data.</text>
</comment>
<dbReference type="InterPro" id="IPR000276">
    <property type="entry name" value="GPCR_Rhodpsn"/>
</dbReference>
<evidence type="ECO:0000259" key="19">
    <source>
        <dbReference type="PROSITE" id="PS50157"/>
    </source>
</evidence>
<feature type="domain" description="C2H2-type" evidence="19">
    <location>
        <begin position="282"/>
        <end position="309"/>
    </location>
</feature>
<dbReference type="PROSITE" id="PS00028">
    <property type="entry name" value="ZINC_FINGER_C2H2_1"/>
    <property type="match status" value="8"/>
</dbReference>
<feature type="domain" description="C2H2-type" evidence="19">
    <location>
        <begin position="198"/>
        <end position="225"/>
    </location>
</feature>
<evidence type="ECO:0000256" key="5">
    <source>
        <dbReference type="ARBA" id="ARBA00022723"/>
    </source>
</evidence>
<dbReference type="FunFam" id="3.30.160.60:FF:002343">
    <property type="entry name" value="Zinc finger protein 33A"/>
    <property type="match status" value="2"/>
</dbReference>
<evidence type="ECO:0000256" key="13">
    <source>
        <dbReference type="ARBA" id="ARBA00023163"/>
    </source>
</evidence>
<keyword evidence="9" id="KW-1133">Transmembrane helix</keyword>
<evidence type="ECO:0000256" key="12">
    <source>
        <dbReference type="ARBA" id="ARBA00023136"/>
    </source>
</evidence>
<evidence type="ECO:0000256" key="9">
    <source>
        <dbReference type="ARBA" id="ARBA00022989"/>
    </source>
</evidence>
<proteinExistence type="inferred from homology"/>
<feature type="domain" description="C2H2-type" evidence="19">
    <location>
        <begin position="254"/>
        <end position="281"/>
    </location>
</feature>
<evidence type="ECO:0000256" key="8">
    <source>
        <dbReference type="ARBA" id="ARBA00022833"/>
    </source>
</evidence>
<dbReference type="Pfam" id="PF00096">
    <property type="entry name" value="zf-C2H2"/>
    <property type="match status" value="8"/>
</dbReference>
<dbReference type="FunFam" id="3.30.160.60:FF:000200">
    <property type="entry name" value="zinc finger protein 510 isoform X2"/>
    <property type="match status" value="1"/>
</dbReference>
<evidence type="ECO:0000256" key="18">
    <source>
        <dbReference type="SAM" id="MobiDB-lite"/>
    </source>
</evidence>
<dbReference type="InterPro" id="IPR013087">
    <property type="entry name" value="Znf_C2H2_type"/>
</dbReference>
<dbReference type="GO" id="GO:0008270">
    <property type="term" value="F:zinc ion binding"/>
    <property type="evidence" value="ECO:0007669"/>
    <property type="project" value="UniProtKB-KW"/>
</dbReference>
<evidence type="ECO:0000256" key="2">
    <source>
        <dbReference type="ARBA" id="ARBA00004370"/>
    </source>
</evidence>
<evidence type="ECO:0000256" key="1">
    <source>
        <dbReference type="ARBA" id="ARBA00004123"/>
    </source>
</evidence>
<dbReference type="FunFam" id="3.30.160.60:FF:000295">
    <property type="entry name" value="zinc finger protein 19"/>
    <property type="match status" value="1"/>
</dbReference>
<dbReference type="STRING" id="333673.A0A3M0J1X6"/>
<sequence length="716" mass="80828">MHWEDLLPLLSGMEANLILSLSFLPQKKEMRMETQEDKSRGQDLVEEAVLSSSMLQESNGKEKPQRSCMRRASKPIAGCLENGRPGLCQEDGQNFSQSSHLIQHQMIQTGDQPFKCGECGKSFKHNSTLVTHRRIHTGERPYECGECGKSFSQSSHLIRHQRIHTGERPYKCGECGKGFKHNSTLVAHRRIHTGERPYECGECGMSFSHCSILIRHQRIHTRERPYQCEQCGKSFSQHSHLICHQNIHAEERPYRCGECGKGFNQRSKLIIHLKIHTGERPYECGECGKSFSQRSHLICHQRIHTGERRYKCGECGKGFIQRSKLIIHRKIHTGERPDKCPEVSEKLQSPCAQADSHKEEALPLPQLQEGLQPQLHPHHSPAYPHWGNALQVCGMQEGLPPEFPTGHPSNDPHQGEARRVWGIWDELQHKLPPDPPDPEHPNQGMALRTSRLWEELVQELSLEQTPTETPVREGLRVPQLQEELCAVLQLSPASEDPHWAENWKPFPWTEIKANVPLGSGPGSQTPLSWSLTPQGSQRNALDSNRLPPKEPSSQRPSEGFHGDFPRVSRLFQSWNVTGRDRGSMETSQGFLGLHGQSDEMSNSSSISHFLLLALADTRQLQLLHFCLFRGISLAALLGNGLIISAVACGHHLHTPMFFFLLNLALTDLGSICTTVPKAMHNSLWDTRIISYTGCAVQVSSFFSYVSRVFPPDHHEL</sequence>
<feature type="domain" description="C2H2-type" evidence="19">
    <location>
        <begin position="142"/>
        <end position="169"/>
    </location>
</feature>
<evidence type="ECO:0000256" key="14">
    <source>
        <dbReference type="ARBA" id="ARBA00023242"/>
    </source>
</evidence>
<dbReference type="SMART" id="SM00355">
    <property type="entry name" value="ZnF_C2H2"/>
    <property type="match status" value="8"/>
</dbReference>
<dbReference type="Proteomes" id="UP000269221">
    <property type="component" value="Unassembled WGS sequence"/>
</dbReference>
<dbReference type="PANTHER" id="PTHR24399">
    <property type="entry name" value="ZINC FINGER AND BTB DOMAIN-CONTAINING"/>
    <property type="match status" value="1"/>
</dbReference>
<dbReference type="GO" id="GO:0001227">
    <property type="term" value="F:DNA-binding transcription repressor activity, RNA polymerase II-specific"/>
    <property type="evidence" value="ECO:0007669"/>
    <property type="project" value="TreeGrafter"/>
</dbReference>
<dbReference type="PROSITE" id="PS50262">
    <property type="entry name" value="G_PROTEIN_RECEP_F1_2"/>
    <property type="match status" value="1"/>
</dbReference>
<evidence type="ECO:0000256" key="11">
    <source>
        <dbReference type="ARBA" id="ARBA00023125"/>
    </source>
</evidence>
<accession>A0A3M0J1X6</accession>
<keyword evidence="8" id="KW-0862">Zinc</keyword>
<feature type="region of interest" description="Disordered" evidence="18">
    <location>
        <begin position="514"/>
        <end position="564"/>
    </location>
</feature>
<dbReference type="GO" id="GO:0000978">
    <property type="term" value="F:RNA polymerase II cis-regulatory region sequence-specific DNA binding"/>
    <property type="evidence" value="ECO:0007669"/>
    <property type="project" value="TreeGrafter"/>
</dbReference>
<dbReference type="GO" id="GO:0004930">
    <property type="term" value="F:G protein-coupled receptor activity"/>
    <property type="evidence" value="ECO:0007669"/>
    <property type="project" value="InterPro"/>
</dbReference>
<dbReference type="InterPro" id="IPR036236">
    <property type="entry name" value="Znf_C2H2_sf"/>
</dbReference>
<feature type="domain" description="C2H2-type" evidence="19">
    <location>
        <begin position="86"/>
        <end position="113"/>
    </location>
</feature>
<keyword evidence="6" id="KW-0677">Repeat</keyword>
<evidence type="ECO:0000256" key="17">
    <source>
        <dbReference type="PROSITE-ProRule" id="PRU00042"/>
    </source>
</evidence>
<dbReference type="GO" id="GO:0005654">
    <property type="term" value="C:nucleoplasm"/>
    <property type="evidence" value="ECO:0007669"/>
    <property type="project" value="TreeGrafter"/>
</dbReference>
<organism evidence="21 22">
    <name type="scientific">Hirundo rustica rustica</name>
    <dbReference type="NCBI Taxonomy" id="333673"/>
    <lineage>
        <taxon>Eukaryota</taxon>
        <taxon>Metazoa</taxon>
        <taxon>Chordata</taxon>
        <taxon>Craniata</taxon>
        <taxon>Vertebrata</taxon>
        <taxon>Euteleostomi</taxon>
        <taxon>Archelosauria</taxon>
        <taxon>Archosauria</taxon>
        <taxon>Dinosauria</taxon>
        <taxon>Saurischia</taxon>
        <taxon>Theropoda</taxon>
        <taxon>Coelurosauria</taxon>
        <taxon>Aves</taxon>
        <taxon>Neognathae</taxon>
        <taxon>Neoaves</taxon>
        <taxon>Telluraves</taxon>
        <taxon>Australaves</taxon>
        <taxon>Passeriformes</taxon>
        <taxon>Sylvioidea</taxon>
        <taxon>Hirundinidae</taxon>
        <taxon>Hirundo</taxon>
    </lineage>
</organism>
<evidence type="ECO:0000313" key="21">
    <source>
        <dbReference type="EMBL" id="RMB94894.1"/>
    </source>
</evidence>
<dbReference type="GO" id="GO:0001817">
    <property type="term" value="P:regulation of cytokine production"/>
    <property type="evidence" value="ECO:0007669"/>
    <property type="project" value="TreeGrafter"/>
</dbReference>
<dbReference type="PROSITE" id="PS50157">
    <property type="entry name" value="ZINC_FINGER_C2H2_2"/>
    <property type="match status" value="9"/>
</dbReference>
<keyword evidence="13" id="KW-0804">Transcription</keyword>
<dbReference type="FunFam" id="3.30.160.60:FF:001697">
    <property type="entry name" value="zinc finger protein 623"/>
    <property type="match status" value="1"/>
</dbReference>
<keyword evidence="11" id="KW-0238">DNA-binding</keyword>
<evidence type="ECO:0000256" key="6">
    <source>
        <dbReference type="ARBA" id="ARBA00022737"/>
    </source>
</evidence>
<dbReference type="SUPFAM" id="SSF57667">
    <property type="entry name" value="beta-beta-alpha zinc fingers"/>
    <property type="match status" value="5"/>
</dbReference>
<protein>
    <recommendedName>
        <fullName evidence="16">Zinc finger protein 12</fullName>
    </recommendedName>
</protein>
<feature type="domain" description="G-protein coupled receptors family 1 profile" evidence="20">
    <location>
        <begin position="638"/>
        <end position="696"/>
    </location>
</feature>
<dbReference type="GO" id="GO:0016020">
    <property type="term" value="C:membrane"/>
    <property type="evidence" value="ECO:0007669"/>
    <property type="project" value="UniProtKB-SubCell"/>
</dbReference>
<evidence type="ECO:0000256" key="4">
    <source>
        <dbReference type="ARBA" id="ARBA00022692"/>
    </source>
</evidence>
<dbReference type="InterPro" id="IPR017452">
    <property type="entry name" value="GPCR_Rhodpsn_7TM"/>
</dbReference>
<dbReference type="FunFam" id="3.30.160.60:FF:000012">
    <property type="entry name" value="RB-associated KRAB zinc finger protein-like"/>
    <property type="match status" value="1"/>
</dbReference>
<keyword evidence="22" id="KW-1185">Reference proteome</keyword>
<dbReference type="FunFam" id="3.30.160.60:FF:000478">
    <property type="entry name" value="Zinc finger protein 133"/>
    <property type="match status" value="1"/>
</dbReference>
<keyword evidence="4" id="KW-0812">Transmembrane</keyword>
<keyword evidence="12" id="KW-0472">Membrane</keyword>
<dbReference type="SUPFAM" id="SSF81321">
    <property type="entry name" value="Family A G protein-coupled receptor-like"/>
    <property type="match status" value="1"/>
</dbReference>
<feature type="domain" description="C2H2-type" evidence="19">
    <location>
        <begin position="310"/>
        <end position="337"/>
    </location>
</feature>
<name>A0A3M0J1X6_HIRRU</name>
<feature type="domain" description="C2H2-type" evidence="19">
    <location>
        <begin position="114"/>
        <end position="141"/>
    </location>
</feature>
<evidence type="ECO:0000256" key="16">
    <source>
        <dbReference type="ARBA" id="ARBA00068240"/>
    </source>
</evidence>
<dbReference type="GO" id="GO:0002682">
    <property type="term" value="P:regulation of immune system process"/>
    <property type="evidence" value="ECO:0007669"/>
    <property type="project" value="TreeGrafter"/>
</dbReference>
<evidence type="ECO:0000313" key="22">
    <source>
        <dbReference type="Proteomes" id="UP000269221"/>
    </source>
</evidence>
<evidence type="ECO:0000256" key="10">
    <source>
        <dbReference type="ARBA" id="ARBA00023015"/>
    </source>
</evidence>
<evidence type="ECO:0000259" key="20">
    <source>
        <dbReference type="PROSITE" id="PS50262"/>
    </source>
</evidence>
<evidence type="ECO:0000256" key="15">
    <source>
        <dbReference type="ARBA" id="ARBA00055685"/>
    </source>
</evidence>
<keyword evidence="10" id="KW-0805">Transcription regulation</keyword>
<reference evidence="21 22" key="1">
    <citation type="submission" date="2018-07" db="EMBL/GenBank/DDBJ databases">
        <title>A high quality draft genome assembly of the barn swallow (H. rustica rustica).</title>
        <authorList>
            <person name="Formenti G."/>
            <person name="Chiara M."/>
            <person name="Poveda L."/>
            <person name="Francoijs K.-J."/>
            <person name="Bonisoli-Alquati A."/>
            <person name="Canova L."/>
            <person name="Gianfranceschi L."/>
            <person name="Horner D.S."/>
            <person name="Saino N."/>
        </authorList>
    </citation>
    <scope>NUCLEOTIDE SEQUENCE [LARGE SCALE GENOMIC DNA]</scope>
    <source>
        <strain evidence="21">Chelidonia</strain>
        <tissue evidence="21">Blood</tissue>
    </source>
</reference>
<comment type="similarity">
    <text evidence="3">Belongs to the krueppel C2H2-type zinc-finger protein family.</text>
</comment>
<dbReference type="Pfam" id="PF00001">
    <property type="entry name" value="7tm_1"/>
    <property type="match status" value="1"/>
</dbReference>
<feature type="compositionally biased region" description="Polar residues" evidence="18">
    <location>
        <begin position="522"/>
        <end position="542"/>
    </location>
</feature>
<dbReference type="AlphaFoldDB" id="A0A3M0J1X6"/>
<feature type="domain" description="C2H2-type" evidence="19">
    <location>
        <begin position="226"/>
        <end position="253"/>
    </location>
</feature>
<dbReference type="FunFam" id="3.30.160.60:FF:000358">
    <property type="entry name" value="zinc finger protein 24"/>
    <property type="match status" value="1"/>
</dbReference>
<dbReference type="Gene3D" id="1.20.1070.10">
    <property type="entry name" value="Rhodopsin 7-helix transmembrane proteins"/>
    <property type="match status" value="1"/>
</dbReference>
<dbReference type="OrthoDB" id="6591996at2759"/>
<keyword evidence="5" id="KW-0479">Metal-binding</keyword>
<keyword evidence="14" id="KW-0539">Nucleus</keyword>
<dbReference type="PANTHER" id="PTHR24399:SF54">
    <property type="entry name" value="GASTRULA ZINC FINGER PROTEIN XLCGF26.1-LIKE-RELATED"/>
    <property type="match status" value="1"/>
</dbReference>
<comment type="function">
    <text evidence="15">Transcriptional repressor which suppresses activation protein 1 (AP-1)- and serum response element (SRE)-mediated transcriptional activity.</text>
</comment>
<gene>
    <name evidence="21" type="ORF">DUI87_28700</name>
</gene>
<comment type="subcellular location">
    <subcellularLocation>
        <location evidence="2">Membrane</location>
    </subcellularLocation>
    <subcellularLocation>
        <location evidence="1">Nucleus</location>
    </subcellularLocation>
</comment>
<dbReference type="EMBL" id="QRBI01000193">
    <property type="protein sequence ID" value="RMB94894.1"/>
    <property type="molecule type" value="Genomic_DNA"/>
</dbReference>
<evidence type="ECO:0000256" key="3">
    <source>
        <dbReference type="ARBA" id="ARBA00006991"/>
    </source>
</evidence>